<evidence type="ECO:0000313" key="2">
    <source>
        <dbReference type="Proteomes" id="UP000041254"/>
    </source>
</evidence>
<dbReference type="EMBL" id="CDMY01000580">
    <property type="protein sequence ID" value="CEM24122.1"/>
    <property type="molecule type" value="Genomic_DNA"/>
</dbReference>
<proteinExistence type="predicted"/>
<dbReference type="InParanoid" id="A0A0G4G6G6"/>
<dbReference type="VEuPathDB" id="CryptoDB:Vbra_22023"/>
<keyword evidence="2" id="KW-1185">Reference proteome</keyword>
<reference evidence="1 2" key="1">
    <citation type="submission" date="2014-11" db="EMBL/GenBank/DDBJ databases">
        <authorList>
            <person name="Zhu J."/>
            <person name="Qi W."/>
            <person name="Song R."/>
        </authorList>
    </citation>
    <scope>NUCLEOTIDE SEQUENCE [LARGE SCALE GENOMIC DNA]</scope>
</reference>
<sequence>MGGWIHERGGVVDHQYIVKSGAKRVGVMLHEEEGIFHISQAQLDAHGFKYDIIAKHQKHLYSGFGEYFVSLFDTTLNKPGTLVEVWADRTAPPNRHKLLSEGNYEYVTNRRPNKWRHAFTAKQRVTTASRRSRRLSSAYQEAESRAVRDAVKPIITIETCDGWIIIIILVIWWIKTIKERKCIACPELEGIDHIQVATQPVSSGERDITDPVKLVKLIQQQHPNLTLRGMVAGFLLNGGSHFPRVVSSLPEAFTLLETHNNIQEVVEVVSSRRLAEGKPMPSYATQLIYDITLAAMHGPVLANISDRNDEAPAHHHHHQHQQHRPCQPCPCAWLAASLSFPPLSRD</sequence>
<protein>
    <submittedName>
        <fullName evidence="1">Uncharacterized protein</fullName>
    </submittedName>
</protein>
<dbReference type="PhylomeDB" id="A0A0G4G6G6"/>
<name>A0A0G4G6G6_VITBC</name>
<gene>
    <name evidence="1" type="ORF">Vbra_22023</name>
</gene>
<evidence type="ECO:0000313" key="1">
    <source>
        <dbReference type="EMBL" id="CEM24122.1"/>
    </source>
</evidence>
<dbReference type="Proteomes" id="UP000041254">
    <property type="component" value="Unassembled WGS sequence"/>
</dbReference>
<dbReference type="AlphaFoldDB" id="A0A0G4G6G6"/>
<organism evidence="1 2">
    <name type="scientific">Vitrella brassicaformis (strain CCMP3155)</name>
    <dbReference type="NCBI Taxonomy" id="1169540"/>
    <lineage>
        <taxon>Eukaryota</taxon>
        <taxon>Sar</taxon>
        <taxon>Alveolata</taxon>
        <taxon>Colpodellida</taxon>
        <taxon>Vitrellaceae</taxon>
        <taxon>Vitrella</taxon>
    </lineage>
</organism>
<accession>A0A0G4G6G6</accession>